<dbReference type="EMBL" id="NWSL01000014">
    <property type="protein sequence ID" value="PDS49725.1"/>
    <property type="molecule type" value="Genomic_DNA"/>
</dbReference>
<feature type="region of interest" description="Disordered" evidence="1">
    <location>
        <begin position="334"/>
        <end position="362"/>
    </location>
</feature>
<comment type="caution">
    <text evidence="3">The sequence shown here is derived from an EMBL/GenBank/DDBJ whole genome shotgun (WGS) entry which is preliminary data.</text>
</comment>
<dbReference type="RefSeq" id="WP_097543937.1">
    <property type="nucleotide sequence ID" value="NZ_NWSL01000014.1"/>
</dbReference>
<evidence type="ECO:0000256" key="1">
    <source>
        <dbReference type="SAM" id="MobiDB-lite"/>
    </source>
</evidence>
<dbReference type="Gene3D" id="3.40.50.300">
    <property type="entry name" value="P-loop containing nucleotide triphosphate hydrolases"/>
    <property type="match status" value="1"/>
</dbReference>
<accession>A0ABX4J3F4</accession>
<keyword evidence="4" id="KW-1185">Reference proteome</keyword>
<dbReference type="SUPFAM" id="SSF52540">
    <property type="entry name" value="P-loop containing nucleoside triphosphate hydrolases"/>
    <property type="match status" value="1"/>
</dbReference>
<dbReference type="InterPro" id="IPR027417">
    <property type="entry name" value="P-loop_NTPase"/>
</dbReference>
<dbReference type="Proteomes" id="UP000219972">
    <property type="component" value="Unassembled WGS sequence"/>
</dbReference>
<evidence type="ECO:0000313" key="4">
    <source>
        <dbReference type="Proteomes" id="UP000219972"/>
    </source>
</evidence>
<proteinExistence type="predicted"/>
<evidence type="ECO:0000313" key="3">
    <source>
        <dbReference type="EMBL" id="PDS49725.1"/>
    </source>
</evidence>
<sequence length="362" mass="40195">MPKTAISPELAEALSRLRVSMPPDEIEIADRMEAISAQHVPTFRDIAFGSRFRKLKRSLVAHFTGDNKQHRMIIVTGESHSGKSDLIDYCLDNDPGLLPYPTKDGFPAVPVLRMDGPSPCNIVNVAIEGLEALGYPVKGNIKEKEAWPLFRAQLKRHRVLILFIDEAQHAVNSVSSRADLQRLRDIFKHVTQMKDWPVRLILAGVHPLERLREDKQIRTRSMPMHHLGDITDAHAKHVCHWVKKIVEEHAKMRLDDILGGDFPLRLIHGAGGCFGSIIQLIRMAIEDALVAGKDIVALSNFASAYATMTGCAKDENILTVKNWRSKEGALARPSEAEDAVAEAESSAVTSAKPMKAHRGGER</sequence>
<dbReference type="InterPro" id="IPR049945">
    <property type="entry name" value="AAA_22"/>
</dbReference>
<name>A0ABX4J3F4_9HYPH</name>
<reference evidence="3 4" key="1">
    <citation type="submission" date="2017-09" db="EMBL/GenBank/DDBJ databases">
        <title>Comparative genomics of rhizobia isolated from Phaseolus vulgaris in China.</title>
        <authorList>
            <person name="Tong W."/>
        </authorList>
    </citation>
    <scope>NUCLEOTIDE SEQUENCE [LARGE SCALE GENOMIC DNA]</scope>
    <source>
        <strain evidence="3 4">Y27</strain>
    </source>
</reference>
<dbReference type="Pfam" id="PF13401">
    <property type="entry name" value="AAA_22"/>
    <property type="match status" value="1"/>
</dbReference>
<gene>
    <name evidence="3" type="ORF">CO662_21875</name>
</gene>
<feature type="domain" description="ORC1/DEAH AAA+ ATPase" evidence="2">
    <location>
        <begin position="69"/>
        <end position="210"/>
    </location>
</feature>
<feature type="compositionally biased region" description="Low complexity" evidence="1">
    <location>
        <begin position="342"/>
        <end position="351"/>
    </location>
</feature>
<protein>
    <recommendedName>
        <fullName evidence="2">ORC1/DEAH AAA+ ATPase domain-containing protein</fullName>
    </recommendedName>
</protein>
<organism evidence="3 4">
    <name type="scientific">Rhizobium anhuiense</name>
    <dbReference type="NCBI Taxonomy" id="1184720"/>
    <lineage>
        <taxon>Bacteria</taxon>
        <taxon>Pseudomonadati</taxon>
        <taxon>Pseudomonadota</taxon>
        <taxon>Alphaproteobacteria</taxon>
        <taxon>Hyphomicrobiales</taxon>
        <taxon>Rhizobiaceae</taxon>
        <taxon>Rhizobium/Agrobacterium group</taxon>
        <taxon>Rhizobium</taxon>
    </lineage>
</organism>
<evidence type="ECO:0000259" key="2">
    <source>
        <dbReference type="Pfam" id="PF13401"/>
    </source>
</evidence>